<keyword evidence="3" id="KW-1185">Reference proteome</keyword>
<reference evidence="2" key="1">
    <citation type="submission" date="2022-11" db="EMBL/GenBank/DDBJ databases">
        <authorList>
            <person name="Petersen C."/>
        </authorList>
    </citation>
    <scope>NUCLEOTIDE SEQUENCE</scope>
    <source>
        <strain evidence="2">IBT 16849</strain>
    </source>
</reference>
<sequence>MLEIATEAFFGFGDDVQGNEYDDDITRNLGAVSCKEGRLLAFPSTVHIRVSSFRLADPSKPGHHKILALLLIDLHHRIISSASVPPQRENLGYKRQNSVNQAL</sequence>
<dbReference type="Pfam" id="PF14033">
    <property type="entry name" value="DUF4246"/>
    <property type="match status" value="1"/>
</dbReference>
<protein>
    <recommendedName>
        <fullName evidence="1">DUF4246 domain-containing protein</fullName>
    </recommendedName>
</protein>
<dbReference type="PANTHER" id="PTHR33119:SF1">
    <property type="entry name" value="FE2OG DIOXYGENASE DOMAIN-CONTAINING PROTEIN"/>
    <property type="match status" value="1"/>
</dbReference>
<gene>
    <name evidence="2" type="ORF">N7472_001879</name>
</gene>
<dbReference type="InterPro" id="IPR049192">
    <property type="entry name" value="DUF4246_C"/>
</dbReference>
<accession>A0A9W9T172</accession>
<feature type="domain" description="DUF4246" evidence="1">
    <location>
        <begin position="7"/>
        <end position="90"/>
    </location>
</feature>
<evidence type="ECO:0000313" key="2">
    <source>
        <dbReference type="EMBL" id="KAJ5205431.1"/>
    </source>
</evidence>
<organism evidence="2 3">
    <name type="scientific">Penicillium cf. griseofulvum</name>
    <dbReference type="NCBI Taxonomy" id="2972120"/>
    <lineage>
        <taxon>Eukaryota</taxon>
        <taxon>Fungi</taxon>
        <taxon>Dikarya</taxon>
        <taxon>Ascomycota</taxon>
        <taxon>Pezizomycotina</taxon>
        <taxon>Eurotiomycetes</taxon>
        <taxon>Eurotiomycetidae</taxon>
        <taxon>Eurotiales</taxon>
        <taxon>Aspergillaceae</taxon>
        <taxon>Penicillium</taxon>
    </lineage>
</organism>
<name>A0A9W9T172_9EURO</name>
<reference evidence="2" key="2">
    <citation type="journal article" date="2023" name="IMA Fungus">
        <title>Comparative genomic study of the Penicillium genus elucidates a diverse pangenome and 15 lateral gene transfer events.</title>
        <authorList>
            <person name="Petersen C."/>
            <person name="Sorensen T."/>
            <person name="Nielsen M.R."/>
            <person name="Sondergaard T.E."/>
            <person name="Sorensen J.L."/>
            <person name="Fitzpatrick D.A."/>
            <person name="Frisvad J.C."/>
            <person name="Nielsen K.L."/>
        </authorList>
    </citation>
    <scope>NUCLEOTIDE SEQUENCE</scope>
    <source>
        <strain evidence="2">IBT 16849</strain>
    </source>
</reference>
<dbReference type="AlphaFoldDB" id="A0A9W9T172"/>
<dbReference type="InterPro" id="IPR025340">
    <property type="entry name" value="DUF4246"/>
</dbReference>
<comment type="caution">
    <text evidence="2">The sequence shown here is derived from an EMBL/GenBank/DDBJ whole genome shotgun (WGS) entry which is preliminary data.</text>
</comment>
<dbReference type="PANTHER" id="PTHR33119">
    <property type="entry name" value="IFI3P"/>
    <property type="match status" value="1"/>
</dbReference>
<evidence type="ECO:0000259" key="1">
    <source>
        <dbReference type="Pfam" id="PF14033"/>
    </source>
</evidence>
<evidence type="ECO:0000313" key="3">
    <source>
        <dbReference type="Proteomes" id="UP001150879"/>
    </source>
</evidence>
<dbReference type="OrthoDB" id="4510369at2759"/>
<proteinExistence type="predicted"/>
<dbReference type="EMBL" id="JAPQKP010000002">
    <property type="protein sequence ID" value="KAJ5205431.1"/>
    <property type="molecule type" value="Genomic_DNA"/>
</dbReference>
<dbReference type="Proteomes" id="UP001150879">
    <property type="component" value="Unassembled WGS sequence"/>
</dbReference>